<evidence type="ECO:0000256" key="7">
    <source>
        <dbReference type="ARBA" id="ARBA00022840"/>
    </source>
</evidence>
<comment type="caution">
    <text evidence="11">The sequence shown here is derived from an EMBL/GenBank/DDBJ whole genome shotgun (WGS) entry which is preliminary data.</text>
</comment>
<dbReference type="PANTHER" id="PTHR43875:SF15">
    <property type="entry name" value="TREHALOSE IMPORT ATP-BINDING PROTEIN SUGC"/>
    <property type="match status" value="1"/>
</dbReference>
<name>A0A6L9UHK8_9HYPH</name>
<dbReference type="InterPro" id="IPR047641">
    <property type="entry name" value="ABC_transpr_MalK/UgpC-like"/>
</dbReference>
<dbReference type="GO" id="GO:0005524">
    <property type="term" value="F:ATP binding"/>
    <property type="evidence" value="ECO:0007669"/>
    <property type="project" value="UniProtKB-KW"/>
</dbReference>
<dbReference type="Pfam" id="PF00005">
    <property type="entry name" value="ABC_tran"/>
    <property type="match status" value="1"/>
</dbReference>
<dbReference type="GO" id="GO:0140359">
    <property type="term" value="F:ABC-type transporter activity"/>
    <property type="evidence" value="ECO:0007669"/>
    <property type="project" value="UniProtKB-ARBA"/>
</dbReference>
<organism evidence="11 12">
    <name type="scientific">Rhizobium lusitanum</name>
    <dbReference type="NCBI Taxonomy" id="293958"/>
    <lineage>
        <taxon>Bacteria</taxon>
        <taxon>Pseudomonadati</taxon>
        <taxon>Pseudomonadota</taxon>
        <taxon>Alphaproteobacteria</taxon>
        <taxon>Hyphomicrobiales</taxon>
        <taxon>Rhizobiaceae</taxon>
        <taxon>Rhizobium/Agrobacterium group</taxon>
        <taxon>Rhizobium</taxon>
    </lineage>
</organism>
<dbReference type="GO" id="GO:0016887">
    <property type="term" value="F:ATP hydrolysis activity"/>
    <property type="evidence" value="ECO:0007669"/>
    <property type="project" value="InterPro"/>
</dbReference>
<dbReference type="InterPro" id="IPR003439">
    <property type="entry name" value="ABC_transporter-like_ATP-bd"/>
</dbReference>
<keyword evidence="8" id="KW-1278">Translocase</keyword>
<dbReference type="EMBL" id="WUEY01000020">
    <property type="protein sequence ID" value="NEI73647.1"/>
    <property type="molecule type" value="Genomic_DNA"/>
</dbReference>
<sequence>MASVTLSGINKWYGGAVHAVQDISFKIEDGEFFGLLGPSGSGKTSVLRMLAGLERPTSGTIAFDGRSVEAETPQARNVAMVFEQNALYPHMTARQNISYPLKIRGTAKPEIEAKVAEVASLLNIGHVIDRRASQMSGGQQQRVAIARALVRRPNLLCLDEPIAHLDTLLRARLRGELKRLQRSLGTTSVIVTHDPIEAMTMTDRIALMRDGVMQQVGTADDIFMRPVNAFVAQFFGLHSMNVITVSDIVETPELVGQCGTQKVALPGCVKPHVGAKSRKLQLGSRPSSVSVYRQGEAPRSGDTVVISGRVYVAEQLGDAILVTVQAGDATLQAMTLPTDRFGLDEPVDLVIREDALYVFDGEDQRTLRFASGQSAPRIDRLASYA</sequence>
<keyword evidence="7 11" id="KW-0067">ATP-binding</keyword>
<gene>
    <name evidence="11" type="ORF">GR212_29265</name>
</gene>
<dbReference type="InterPro" id="IPR012340">
    <property type="entry name" value="NA-bd_OB-fold"/>
</dbReference>
<dbReference type="InterPro" id="IPR017871">
    <property type="entry name" value="ABC_transporter-like_CS"/>
</dbReference>
<dbReference type="PROSITE" id="PS00211">
    <property type="entry name" value="ABC_TRANSPORTER_1"/>
    <property type="match status" value="1"/>
</dbReference>
<evidence type="ECO:0000259" key="10">
    <source>
        <dbReference type="PROSITE" id="PS50893"/>
    </source>
</evidence>
<proteinExistence type="inferred from homology"/>
<dbReference type="InterPro" id="IPR008995">
    <property type="entry name" value="Mo/tungstate-bd_C_term_dom"/>
</dbReference>
<dbReference type="Proteomes" id="UP000483035">
    <property type="component" value="Unassembled WGS sequence"/>
</dbReference>
<dbReference type="GO" id="GO:0055052">
    <property type="term" value="C:ATP-binding cassette (ABC) transporter complex, substrate-binding subunit-containing"/>
    <property type="evidence" value="ECO:0007669"/>
    <property type="project" value="TreeGrafter"/>
</dbReference>
<keyword evidence="9" id="KW-0472">Membrane</keyword>
<comment type="subcellular location">
    <subcellularLocation>
        <location evidence="1">Cell inner membrane</location>
        <topology evidence="1">Peripheral membrane protein</topology>
    </subcellularLocation>
</comment>
<accession>A0A6L9UHK8</accession>
<evidence type="ECO:0000256" key="8">
    <source>
        <dbReference type="ARBA" id="ARBA00022967"/>
    </source>
</evidence>
<dbReference type="Gene3D" id="3.40.50.300">
    <property type="entry name" value="P-loop containing nucleotide triphosphate hydrolases"/>
    <property type="match status" value="1"/>
</dbReference>
<keyword evidence="3" id="KW-0813">Transport</keyword>
<comment type="similarity">
    <text evidence="2">Belongs to the ABC transporter superfamily.</text>
</comment>
<evidence type="ECO:0000256" key="1">
    <source>
        <dbReference type="ARBA" id="ARBA00004417"/>
    </source>
</evidence>
<evidence type="ECO:0000256" key="6">
    <source>
        <dbReference type="ARBA" id="ARBA00022741"/>
    </source>
</evidence>
<evidence type="ECO:0000313" key="11">
    <source>
        <dbReference type="EMBL" id="NEI73647.1"/>
    </source>
</evidence>
<dbReference type="Gene3D" id="2.40.50.140">
    <property type="entry name" value="Nucleic acid-binding proteins"/>
    <property type="match status" value="1"/>
</dbReference>
<dbReference type="AlphaFoldDB" id="A0A6L9UHK8"/>
<evidence type="ECO:0000313" key="12">
    <source>
        <dbReference type="Proteomes" id="UP000483035"/>
    </source>
</evidence>
<evidence type="ECO:0000256" key="4">
    <source>
        <dbReference type="ARBA" id="ARBA00022475"/>
    </source>
</evidence>
<dbReference type="Gene3D" id="2.40.50.100">
    <property type="match status" value="1"/>
</dbReference>
<dbReference type="PANTHER" id="PTHR43875">
    <property type="entry name" value="MALTODEXTRIN IMPORT ATP-BINDING PROTEIN MSMX"/>
    <property type="match status" value="1"/>
</dbReference>
<protein>
    <submittedName>
        <fullName evidence="11">ATP-binding cassette domain-containing protein</fullName>
    </submittedName>
</protein>
<evidence type="ECO:0000256" key="3">
    <source>
        <dbReference type="ARBA" id="ARBA00022448"/>
    </source>
</evidence>
<evidence type="ECO:0000256" key="2">
    <source>
        <dbReference type="ARBA" id="ARBA00005417"/>
    </source>
</evidence>
<feature type="domain" description="ABC transporter" evidence="10">
    <location>
        <begin position="4"/>
        <end position="235"/>
    </location>
</feature>
<dbReference type="InterPro" id="IPR003593">
    <property type="entry name" value="AAA+_ATPase"/>
</dbReference>
<dbReference type="SUPFAM" id="SSF50331">
    <property type="entry name" value="MOP-like"/>
    <property type="match status" value="1"/>
</dbReference>
<dbReference type="SUPFAM" id="SSF52540">
    <property type="entry name" value="P-loop containing nucleoside triphosphate hydrolases"/>
    <property type="match status" value="1"/>
</dbReference>
<evidence type="ECO:0000256" key="9">
    <source>
        <dbReference type="ARBA" id="ARBA00023136"/>
    </source>
</evidence>
<evidence type="ECO:0000256" key="5">
    <source>
        <dbReference type="ARBA" id="ARBA00022519"/>
    </source>
</evidence>
<reference evidence="11 12" key="1">
    <citation type="submission" date="2019-12" db="EMBL/GenBank/DDBJ databases">
        <title>Rhizobium genotypes associated with high levels of biological nitrogen fixation by grain legumes in a temperate-maritime cropping system.</title>
        <authorList>
            <person name="Maluk M."/>
            <person name="Francesc Ferrando Molina F."/>
            <person name="Lopez Del Egido L."/>
            <person name="Lafos M."/>
            <person name="Langarica-Fuentes A."/>
            <person name="Gebre Yohannes G."/>
            <person name="Young M.W."/>
            <person name="Martin P."/>
            <person name="Gantlett R."/>
            <person name="Kenicer G."/>
            <person name="Hawes C."/>
            <person name="Begg G.S."/>
            <person name="Quilliam R.S."/>
            <person name="Squire G.R."/>
            <person name="Poole P.S."/>
            <person name="Young P.W."/>
            <person name="Iannetta P.M."/>
            <person name="James E.K."/>
        </authorList>
    </citation>
    <scope>NUCLEOTIDE SEQUENCE [LARGE SCALE GENOMIC DNA]</scope>
    <source>
        <strain evidence="11 12">JHI1118</strain>
    </source>
</reference>
<keyword evidence="4" id="KW-1003">Cell membrane</keyword>
<keyword evidence="5" id="KW-0997">Cell inner membrane</keyword>
<dbReference type="InterPro" id="IPR027417">
    <property type="entry name" value="P-loop_NTPase"/>
</dbReference>
<dbReference type="PROSITE" id="PS50893">
    <property type="entry name" value="ABC_TRANSPORTER_2"/>
    <property type="match status" value="1"/>
</dbReference>
<dbReference type="SMART" id="SM00382">
    <property type="entry name" value="AAA"/>
    <property type="match status" value="1"/>
</dbReference>
<keyword evidence="6" id="KW-0547">Nucleotide-binding</keyword>
<dbReference type="FunFam" id="3.40.50.300:FF:000042">
    <property type="entry name" value="Maltose/maltodextrin ABC transporter, ATP-binding protein"/>
    <property type="match status" value="1"/>
</dbReference>
<dbReference type="RefSeq" id="WP_163992167.1">
    <property type="nucleotide sequence ID" value="NZ_WUEY01000020.1"/>
</dbReference>